<reference evidence="1 2" key="1">
    <citation type="submission" date="2024-04" db="EMBL/GenBank/DDBJ databases">
        <title>Novel species of the genus Ideonella isolated from streams.</title>
        <authorList>
            <person name="Lu H."/>
        </authorList>
    </citation>
    <scope>NUCLEOTIDE SEQUENCE [LARGE SCALE GENOMIC DNA]</scope>
    <source>
        <strain evidence="1 2">DXS29W</strain>
    </source>
</reference>
<dbReference type="Proteomes" id="UP001371218">
    <property type="component" value="Unassembled WGS sequence"/>
</dbReference>
<gene>
    <name evidence="1" type="ORF">AACH06_19885</name>
</gene>
<comment type="caution">
    <text evidence="1">The sequence shown here is derived from an EMBL/GenBank/DDBJ whole genome shotgun (WGS) entry which is preliminary data.</text>
</comment>
<keyword evidence="2" id="KW-1185">Reference proteome</keyword>
<proteinExistence type="predicted"/>
<evidence type="ECO:0000313" key="2">
    <source>
        <dbReference type="Proteomes" id="UP001371218"/>
    </source>
</evidence>
<protein>
    <submittedName>
        <fullName evidence="1">Uncharacterized protein</fullName>
    </submittedName>
</protein>
<dbReference type="EMBL" id="JBBUTG010000014">
    <property type="protein sequence ID" value="MEK8033091.1"/>
    <property type="molecule type" value="Genomic_DNA"/>
</dbReference>
<dbReference type="RefSeq" id="WP_341427512.1">
    <property type="nucleotide sequence ID" value="NZ_JBBUTG010000014.1"/>
</dbReference>
<organism evidence="1 2">
    <name type="scientific">Ideonella lacteola</name>
    <dbReference type="NCBI Taxonomy" id="2984193"/>
    <lineage>
        <taxon>Bacteria</taxon>
        <taxon>Pseudomonadati</taxon>
        <taxon>Pseudomonadota</taxon>
        <taxon>Betaproteobacteria</taxon>
        <taxon>Burkholderiales</taxon>
        <taxon>Sphaerotilaceae</taxon>
        <taxon>Ideonella</taxon>
    </lineage>
</organism>
<evidence type="ECO:0000313" key="1">
    <source>
        <dbReference type="EMBL" id="MEK8033091.1"/>
    </source>
</evidence>
<name>A0ABU9BTF8_9BURK</name>
<accession>A0ABU9BTF8</accession>
<sequence length="70" mass="8143">MTRLSVSTERDEQFELRFASLFDKGRALSFPCDSHGRVDLDLLSDRARNNYFLAKSSIGREYACPDVRRR</sequence>